<dbReference type="GO" id="GO:0034316">
    <property type="term" value="P:negative regulation of Arp2/3 complex-mediated actin nucleation"/>
    <property type="evidence" value="ECO:0000318"/>
    <property type="project" value="GO_Central"/>
</dbReference>
<evidence type="ECO:0000313" key="9">
    <source>
        <dbReference type="Proteomes" id="UP000001357"/>
    </source>
</evidence>
<dbReference type="GeneID" id="5891882"/>
<sequence>MTDIHVCTIPDEVKAALRKFRFRKAKNCAAIIMKIDVKSMEVEIEDEMEDCTIAEVAEELPEFNPRFVAYSYCHDHGDGRISYPLCFIYYCPSGVKPETNMIYAGSKPSVLAATDITKVFEMRDAEDMTEEWLKTKLGFFG</sequence>
<evidence type="ECO:0000256" key="3">
    <source>
        <dbReference type="ARBA" id="ARBA00010055"/>
    </source>
</evidence>
<dbReference type="FunCoup" id="A9V206">
    <property type="interactions" value="467"/>
</dbReference>
<dbReference type="GO" id="GO:0005634">
    <property type="term" value="C:nucleus"/>
    <property type="evidence" value="ECO:0007669"/>
    <property type="project" value="UniProtKB-SubCell"/>
</dbReference>
<dbReference type="FunFam" id="3.40.20.10:FF:000026">
    <property type="entry name" value="Glia maturation factor"/>
    <property type="match status" value="1"/>
</dbReference>
<dbReference type="SUPFAM" id="SSF55753">
    <property type="entry name" value="Actin depolymerizing proteins"/>
    <property type="match status" value="1"/>
</dbReference>
<dbReference type="PIRSF" id="PIRSF001788">
    <property type="entry name" value="GMF-beta"/>
    <property type="match status" value="1"/>
</dbReference>
<dbReference type="CDD" id="cd11283">
    <property type="entry name" value="ADF_GMF-beta_like"/>
    <property type="match status" value="1"/>
</dbReference>
<dbReference type="InterPro" id="IPR002108">
    <property type="entry name" value="ADF-H"/>
</dbReference>
<dbReference type="PANTHER" id="PTHR11249">
    <property type="entry name" value="GLIAL FACTOR NATURATION FACTOR"/>
    <property type="match status" value="1"/>
</dbReference>
<dbReference type="InParanoid" id="A9V206"/>
<dbReference type="OMA" id="EWKMLYA"/>
<comment type="similarity">
    <text evidence="3 6">Belongs to the actin-binding proteins ADF family. GMF subfamily.</text>
</comment>
<dbReference type="RefSeq" id="XP_001746762.1">
    <property type="nucleotide sequence ID" value="XM_001746710.1"/>
</dbReference>
<keyword evidence="9" id="KW-1185">Reference proteome</keyword>
<accession>A9V206</accession>
<dbReference type="PROSITE" id="PS51263">
    <property type="entry name" value="ADF_H"/>
    <property type="match status" value="1"/>
</dbReference>
<gene>
    <name evidence="8" type="ORF">MONBRDRAFT_9075</name>
</gene>
<dbReference type="InterPro" id="IPR011171">
    <property type="entry name" value="GMF"/>
</dbReference>
<evidence type="ECO:0000256" key="5">
    <source>
        <dbReference type="ARBA" id="ARBA00023242"/>
    </source>
</evidence>
<organism evidence="8 9">
    <name type="scientific">Monosiga brevicollis</name>
    <name type="common">Choanoflagellate</name>
    <dbReference type="NCBI Taxonomy" id="81824"/>
    <lineage>
        <taxon>Eukaryota</taxon>
        <taxon>Choanoflagellata</taxon>
        <taxon>Craspedida</taxon>
        <taxon>Salpingoecidae</taxon>
        <taxon>Monosiga</taxon>
    </lineage>
</organism>
<dbReference type="KEGG" id="mbr:MONBRDRAFT_9075"/>
<evidence type="ECO:0000313" key="8">
    <source>
        <dbReference type="EMBL" id="EDQ88658.1"/>
    </source>
</evidence>
<dbReference type="GO" id="GO:0071846">
    <property type="term" value="P:actin filament debranching"/>
    <property type="evidence" value="ECO:0000318"/>
    <property type="project" value="GO_Central"/>
</dbReference>
<keyword evidence="5" id="KW-0539">Nucleus</keyword>
<dbReference type="SMART" id="SM00102">
    <property type="entry name" value="ADF"/>
    <property type="match status" value="1"/>
</dbReference>
<evidence type="ECO:0000256" key="6">
    <source>
        <dbReference type="PIRNR" id="PIRNR001788"/>
    </source>
</evidence>
<comment type="subcellular location">
    <subcellularLocation>
        <location evidence="2">Cytoplasm</location>
    </subcellularLocation>
    <subcellularLocation>
        <location evidence="1">Nucleus</location>
    </subcellularLocation>
</comment>
<dbReference type="STRING" id="81824.A9V206"/>
<dbReference type="GO" id="GO:0030864">
    <property type="term" value="C:cortical actin cytoskeleton"/>
    <property type="evidence" value="ECO:0000318"/>
    <property type="project" value="GO_Central"/>
</dbReference>
<dbReference type="Proteomes" id="UP000001357">
    <property type="component" value="Unassembled WGS sequence"/>
</dbReference>
<proteinExistence type="inferred from homology"/>
<dbReference type="AlphaFoldDB" id="A9V206"/>
<dbReference type="eggNOG" id="KOG1736">
    <property type="taxonomic scope" value="Eukaryota"/>
</dbReference>
<feature type="domain" description="ADF-H" evidence="7">
    <location>
        <begin position="3"/>
        <end position="138"/>
    </location>
</feature>
<dbReference type="EMBL" id="CH991554">
    <property type="protein sequence ID" value="EDQ88658.1"/>
    <property type="molecule type" value="Genomic_DNA"/>
</dbReference>
<protein>
    <recommendedName>
        <fullName evidence="7">ADF-H domain-containing protein</fullName>
    </recommendedName>
</protein>
<evidence type="ECO:0000256" key="1">
    <source>
        <dbReference type="ARBA" id="ARBA00004123"/>
    </source>
</evidence>
<evidence type="ECO:0000256" key="2">
    <source>
        <dbReference type="ARBA" id="ARBA00004496"/>
    </source>
</evidence>
<dbReference type="PANTHER" id="PTHR11249:SF2">
    <property type="entry name" value="GLIA MATURATION FACTOR"/>
    <property type="match status" value="1"/>
</dbReference>
<reference evidence="8 9" key="1">
    <citation type="journal article" date="2008" name="Nature">
        <title>The genome of the choanoflagellate Monosiga brevicollis and the origin of metazoans.</title>
        <authorList>
            <consortium name="JGI Sequencing"/>
            <person name="King N."/>
            <person name="Westbrook M.J."/>
            <person name="Young S.L."/>
            <person name="Kuo A."/>
            <person name="Abedin M."/>
            <person name="Chapman J."/>
            <person name="Fairclough S."/>
            <person name="Hellsten U."/>
            <person name="Isogai Y."/>
            <person name="Letunic I."/>
            <person name="Marr M."/>
            <person name="Pincus D."/>
            <person name="Putnam N."/>
            <person name="Rokas A."/>
            <person name="Wright K.J."/>
            <person name="Zuzow R."/>
            <person name="Dirks W."/>
            <person name="Good M."/>
            <person name="Goodstein D."/>
            <person name="Lemons D."/>
            <person name="Li W."/>
            <person name="Lyons J.B."/>
            <person name="Morris A."/>
            <person name="Nichols S."/>
            <person name="Richter D.J."/>
            <person name="Salamov A."/>
            <person name="Bork P."/>
            <person name="Lim W.A."/>
            <person name="Manning G."/>
            <person name="Miller W.T."/>
            <person name="McGinnis W."/>
            <person name="Shapiro H."/>
            <person name="Tjian R."/>
            <person name="Grigoriev I.V."/>
            <person name="Rokhsar D."/>
        </authorList>
    </citation>
    <scope>NUCLEOTIDE SEQUENCE [LARGE SCALE GENOMIC DNA]</scope>
    <source>
        <strain evidence="9">MX1 / ATCC 50154</strain>
    </source>
</reference>
<dbReference type="Gene3D" id="3.40.20.10">
    <property type="entry name" value="Severin"/>
    <property type="match status" value="1"/>
</dbReference>
<dbReference type="InterPro" id="IPR029006">
    <property type="entry name" value="ADF-H/Gelsolin-like_dom_sf"/>
</dbReference>
<dbReference type="Pfam" id="PF00241">
    <property type="entry name" value="Cofilin_ADF"/>
    <property type="match status" value="1"/>
</dbReference>
<evidence type="ECO:0000259" key="7">
    <source>
        <dbReference type="PROSITE" id="PS51263"/>
    </source>
</evidence>
<name>A9V206_MONBE</name>
<keyword evidence="4" id="KW-0963">Cytoplasm</keyword>
<dbReference type="GO" id="GO:0003779">
    <property type="term" value="F:actin binding"/>
    <property type="evidence" value="ECO:0007669"/>
    <property type="project" value="InterPro"/>
</dbReference>
<dbReference type="GO" id="GO:0071933">
    <property type="term" value="F:Arp2/3 complex binding"/>
    <property type="evidence" value="ECO:0000318"/>
    <property type="project" value="GO_Central"/>
</dbReference>
<evidence type="ECO:0000256" key="4">
    <source>
        <dbReference type="ARBA" id="ARBA00022490"/>
    </source>
</evidence>